<accession>A0A0N4ZRV3</accession>
<protein>
    <submittedName>
        <fullName evidence="4">TPM_phosphatase domain-containing protein</fullName>
    </submittedName>
</protein>
<dbReference type="InterPro" id="IPR033438">
    <property type="entry name" value="MOLO1"/>
</dbReference>
<dbReference type="GO" id="GO:0005892">
    <property type="term" value="C:acetylcholine-gated channel complex"/>
    <property type="evidence" value="ECO:0007669"/>
    <property type="project" value="InterPro"/>
</dbReference>
<dbReference type="STRING" id="131310.A0A0N4ZRV3"/>
<dbReference type="Proteomes" id="UP000038045">
    <property type="component" value="Unplaced"/>
</dbReference>
<feature type="chain" id="PRO_5005892129" evidence="2">
    <location>
        <begin position="21"/>
        <end position="234"/>
    </location>
</feature>
<evidence type="ECO:0000256" key="2">
    <source>
        <dbReference type="SAM" id="SignalP"/>
    </source>
</evidence>
<dbReference type="Gene3D" id="3.10.310.50">
    <property type="match status" value="1"/>
</dbReference>
<dbReference type="WBParaSite" id="PTRK_0001123600.1">
    <property type="protein sequence ID" value="PTRK_0001123600.1"/>
    <property type="gene ID" value="PTRK_0001123600"/>
</dbReference>
<sequence>MLKMKIFILLSIFLISFTSSSTYSPSTYPNPTKAAGFRECNMKSIANICDPDEVLSFSDRYRLDYELRKLNERTTGTSGSHCKITGIKAVLAIASDVNQNFADQLNKNWNLDGQCKKSVIFVLDSGTNRLYYSTESDSGVDTAQFLAIIAGNQSLLRSGDYAKGLQNIFKQIGEGTGTFGTSSTSKTSNNAKINDNNEPKSSSSIKNALVPPGSKREKVLNTLGTIWNAINKNG</sequence>
<feature type="region of interest" description="Disordered" evidence="1">
    <location>
        <begin position="179"/>
        <end position="213"/>
    </location>
</feature>
<keyword evidence="3" id="KW-1185">Reference proteome</keyword>
<feature type="signal peptide" evidence="2">
    <location>
        <begin position="1"/>
        <end position="20"/>
    </location>
</feature>
<organism evidence="3 4">
    <name type="scientific">Parastrongyloides trichosuri</name>
    <name type="common">Possum-specific nematode worm</name>
    <dbReference type="NCBI Taxonomy" id="131310"/>
    <lineage>
        <taxon>Eukaryota</taxon>
        <taxon>Metazoa</taxon>
        <taxon>Ecdysozoa</taxon>
        <taxon>Nematoda</taxon>
        <taxon>Chromadorea</taxon>
        <taxon>Rhabditida</taxon>
        <taxon>Tylenchina</taxon>
        <taxon>Panagrolaimomorpha</taxon>
        <taxon>Strongyloidoidea</taxon>
        <taxon>Strongyloididae</taxon>
        <taxon>Parastrongyloides</taxon>
    </lineage>
</organism>
<evidence type="ECO:0000313" key="3">
    <source>
        <dbReference type="Proteomes" id="UP000038045"/>
    </source>
</evidence>
<name>A0A0N4ZRV3_PARTI</name>
<keyword evidence="2" id="KW-0732">Signal</keyword>
<dbReference type="PANTHER" id="PTHR33748">
    <property type="entry name" value="PROTEIN CBG04600"/>
    <property type="match status" value="1"/>
</dbReference>
<evidence type="ECO:0000256" key="1">
    <source>
        <dbReference type="SAM" id="MobiDB-lite"/>
    </source>
</evidence>
<feature type="compositionally biased region" description="Polar residues" evidence="1">
    <location>
        <begin position="189"/>
        <end position="206"/>
    </location>
</feature>
<dbReference type="PANTHER" id="PTHR33748:SF6">
    <property type="entry name" value="TPM_PHOSPHATASE DOMAIN-CONTAINING PROTEIN"/>
    <property type="match status" value="1"/>
</dbReference>
<dbReference type="AlphaFoldDB" id="A0A0N4ZRV3"/>
<feature type="compositionally biased region" description="Low complexity" evidence="1">
    <location>
        <begin position="179"/>
        <end position="188"/>
    </location>
</feature>
<evidence type="ECO:0000313" key="4">
    <source>
        <dbReference type="WBParaSite" id="PTRK_0001123600.1"/>
    </source>
</evidence>
<dbReference type="Pfam" id="PF17175">
    <property type="entry name" value="MOLO1"/>
    <property type="match status" value="1"/>
</dbReference>
<proteinExistence type="predicted"/>
<reference evidence="4" key="1">
    <citation type="submission" date="2017-02" db="UniProtKB">
        <authorList>
            <consortium name="WormBaseParasite"/>
        </authorList>
    </citation>
    <scope>IDENTIFICATION</scope>
</reference>